<dbReference type="EMBL" id="SDAQ01000089">
    <property type="protein sequence ID" value="KAI3540750.1"/>
    <property type="molecule type" value="Genomic_DNA"/>
</dbReference>
<feature type="region of interest" description="Disordered" evidence="1">
    <location>
        <begin position="1"/>
        <end position="29"/>
    </location>
</feature>
<feature type="compositionally biased region" description="Basic residues" evidence="1">
    <location>
        <begin position="11"/>
        <end position="22"/>
    </location>
</feature>
<comment type="caution">
    <text evidence="2">The sequence shown here is derived from an EMBL/GenBank/DDBJ whole genome shotgun (WGS) entry which is preliminary data.</text>
</comment>
<name>A0A9P9X837_9PEZI</name>
<evidence type="ECO:0000256" key="1">
    <source>
        <dbReference type="SAM" id="MobiDB-lite"/>
    </source>
</evidence>
<evidence type="ECO:0000313" key="2">
    <source>
        <dbReference type="EMBL" id="KAI3540750.1"/>
    </source>
</evidence>
<sequence length="129" mass="14074">MMDDGGGRANRVPKRMQTRTRAARPAGLSTLCKETKIARTQRSRSATRQALSSFLLQASRVSHHSSVPLPLPFRACLSHPIPSVHFGESAAANHSPVALASSHWGPELKDKRSWAHLLTRVTTVGMLLC</sequence>
<proteinExistence type="predicted"/>
<dbReference type="AlphaFoldDB" id="A0A9P9X837"/>
<keyword evidence="3" id="KW-1185">Reference proteome</keyword>
<reference evidence="2" key="1">
    <citation type="submission" date="2019-01" db="EMBL/GenBank/DDBJ databases">
        <title>Colletotrichum abscissum LGMF1257.</title>
        <authorList>
            <person name="Baroncelli R."/>
        </authorList>
    </citation>
    <scope>NUCLEOTIDE SEQUENCE</scope>
    <source>
        <strain evidence="2">Ca142</strain>
    </source>
</reference>
<gene>
    <name evidence="2" type="ORF">CABS02_10966</name>
</gene>
<protein>
    <submittedName>
        <fullName evidence="2">Uncharacterized protein</fullName>
    </submittedName>
</protein>
<organism evidence="2 3">
    <name type="scientific">Colletotrichum abscissum</name>
    <dbReference type="NCBI Taxonomy" id="1671311"/>
    <lineage>
        <taxon>Eukaryota</taxon>
        <taxon>Fungi</taxon>
        <taxon>Dikarya</taxon>
        <taxon>Ascomycota</taxon>
        <taxon>Pezizomycotina</taxon>
        <taxon>Sordariomycetes</taxon>
        <taxon>Hypocreomycetidae</taxon>
        <taxon>Glomerellales</taxon>
        <taxon>Glomerellaceae</taxon>
        <taxon>Colletotrichum</taxon>
        <taxon>Colletotrichum acutatum species complex</taxon>
    </lineage>
</organism>
<evidence type="ECO:0000313" key="3">
    <source>
        <dbReference type="Proteomes" id="UP001056436"/>
    </source>
</evidence>
<dbReference type="OrthoDB" id="10588168at2759"/>
<accession>A0A9P9X837</accession>
<dbReference type="Proteomes" id="UP001056436">
    <property type="component" value="Unassembled WGS sequence"/>
</dbReference>